<dbReference type="AlphaFoldDB" id="A0A9P0LJA3"/>
<name>A0A9P0LJA3_ACAOB</name>
<evidence type="ECO:0000313" key="2">
    <source>
        <dbReference type="Proteomes" id="UP001152888"/>
    </source>
</evidence>
<dbReference type="EMBL" id="CAKOFQ010007377">
    <property type="protein sequence ID" value="CAH1999698.1"/>
    <property type="molecule type" value="Genomic_DNA"/>
</dbReference>
<comment type="caution">
    <text evidence="1">The sequence shown here is derived from an EMBL/GenBank/DDBJ whole genome shotgun (WGS) entry which is preliminary data.</text>
</comment>
<accession>A0A9P0LJA3</accession>
<proteinExistence type="predicted"/>
<keyword evidence="2" id="KW-1185">Reference proteome</keyword>
<organism evidence="1 2">
    <name type="scientific">Acanthoscelides obtectus</name>
    <name type="common">Bean weevil</name>
    <name type="synonym">Bruchus obtectus</name>
    <dbReference type="NCBI Taxonomy" id="200917"/>
    <lineage>
        <taxon>Eukaryota</taxon>
        <taxon>Metazoa</taxon>
        <taxon>Ecdysozoa</taxon>
        <taxon>Arthropoda</taxon>
        <taxon>Hexapoda</taxon>
        <taxon>Insecta</taxon>
        <taxon>Pterygota</taxon>
        <taxon>Neoptera</taxon>
        <taxon>Endopterygota</taxon>
        <taxon>Coleoptera</taxon>
        <taxon>Polyphaga</taxon>
        <taxon>Cucujiformia</taxon>
        <taxon>Chrysomeloidea</taxon>
        <taxon>Chrysomelidae</taxon>
        <taxon>Bruchinae</taxon>
        <taxon>Bruchini</taxon>
        <taxon>Acanthoscelides</taxon>
    </lineage>
</organism>
<protein>
    <submittedName>
        <fullName evidence="1">Uncharacterized protein</fullName>
    </submittedName>
</protein>
<sequence>MLECRTRIFFLVVFRYRYLNFEVTIKVVSRCNIAACSSKLNVAWKFVDCGVFFMAIASLDSWKQCCQIRFISHWGSRRSNRELVLKIDTNKKQVSLELRFMLIHK</sequence>
<dbReference type="Proteomes" id="UP001152888">
    <property type="component" value="Unassembled WGS sequence"/>
</dbReference>
<evidence type="ECO:0000313" key="1">
    <source>
        <dbReference type="EMBL" id="CAH1999698.1"/>
    </source>
</evidence>
<gene>
    <name evidence="1" type="ORF">ACAOBT_LOCUS25130</name>
</gene>
<reference evidence="1" key="1">
    <citation type="submission" date="2022-03" db="EMBL/GenBank/DDBJ databases">
        <authorList>
            <person name="Sayadi A."/>
        </authorList>
    </citation>
    <scope>NUCLEOTIDE SEQUENCE</scope>
</reference>